<dbReference type="Proteomes" id="UP000288052">
    <property type="component" value="Unassembled WGS sequence"/>
</dbReference>
<name>A0A430FAA5_9BIFI</name>
<dbReference type="AlphaFoldDB" id="A0A430FAA5"/>
<organism evidence="1 2">
    <name type="scientific">Bifidobacterium castoris</name>
    <dbReference type="NCBI Taxonomy" id="2306972"/>
    <lineage>
        <taxon>Bacteria</taxon>
        <taxon>Bacillati</taxon>
        <taxon>Actinomycetota</taxon>
        <taxon>Actinomycetes</taxon>
        <taxon>Bifidobacteriales</taxon>
        <taxon>Bifidobacteriaceae</taxon>
        <taxon>Bifidobacterium</taxon>
    </lineage>
</organism>
<evidence type="ECO:0000313" key="2">
    <source>
        <dbReference type="Proteomes" id="UP000288052"/>
    </source>
</evidence>
<comment type="caution">
    <text evidence="1">The sequence shown here is derived from an EMBL/GenBank/DDBJ whole genome shotgun (WGS) entry which is preliminary data.</text>
</comment>
<protein>
    <submittedName>
        <fullName evidence="1">Uncharacterized protein</fullName>
    </submittedName>
</protein>
<sequence>MERLDGHVHEWLTAELGADVADYRRRHPAMWDRERVNWLRHHATNYDELAACRDIRTRRRLRHAVHRLIARTYPALKNAALCADARTETWGYEGTPITRMHGAPIRGRACDDAAAV</sequence>
<evidence type="ECO:0000313" key="1">
    <source>
        <dbReference type="EMBL" id="RSX49767.1"/>
    </source>
</evidence>
<gene>
    <name evidence="1" type="ORF">D2E22_0228</name>
</gene>
<keyword evidence="2" id="KW-1185">Reference proteome</keyword>
<proteinExistence type="predicted"/>
<dbReference type="EMBL" id="QXGI01000001">
    <property type="protein sequence ID" value="RSX49767.1"/>
    <property type="molecule type" value="Genomic_DNA"/>
</dbReference>
<accession>A0A430FAA5</accession>
<reference evidence="1 2" key="1">
    <citation type="submission" date="2018-09" db="EMBL/GenBank/DDBJ databases">
        <title>Characterization of the phylogenetic diversity of five novel species belonging to the genus Bifidobacterium.</title>
        <authorList>
            <person name="Lugli G.A."/>
            <person name="Duranti S."/>
            <person name="Milani C."/>
        </authorList>
    </citation>
    <scope>NUCLEOTIDE SEQUENCE [LARGE SCALE GENOMIC DNA]</scope>
    <source>
        <strain evidence="1 2">2020B</strain>
    </source>
</reference>